<sequence>MEVIIVSLLGVLAFGGVFLLLGPEWWSSSLGTLKKKPGEDDPTKGKPQKDTSQKGG</sequence>
<gene>
    <name evidence="3" type="ORF">CYFUS_008589</name>
</gene>
<dbReference type="Proteomes" id="UP000217257">
    <property type="component" value="Chromosome"/>
</dbReference>
<feature type="region of interest" description="Disordered" evidence="1">
    <location>
        <begin position="31"/>
        <end position="56"/>
    </location>
</feature>
<reference evidence="3 4" key="1">
    <citation type="submission" date="2017-06" db="EMBL/GenBank/DDBJ databases">
        <title>Sequencing and comparative analysis of myxobacterial genomes.</title>
        <authorList>
            <person name="Rupp O."/>
            <person name="Goesmann A."/>
            <person name="Sogaard-Andersen L."/>
        </authorList>
    </citation>
    <scope>NUCLEOTIDE SEQUENCE [LARGE SCALE GENOMIC DNA]</scope>
    <source>
        <strain evidence="3 4">DSM 52655</strain>
    </source>
</reference>
<accession>A0A250JHL8</accession>
<organism evidence="3 4">
    <name type="scientific">Cystobacter fuscus</name>
    <dbReference type="NCBI Taxonomy" id="43"/>
    <lineage>
        <taxon>Bacteria</taxon>
        <taxon>Pseudomonadati</taxon>
        <taxon>Myxococcota</taxon>
        <taxon>Myxococcia</taxon>
        <taxon>Myxococcales</taxon>
        <taxon>Cystobacterineae</taxon>
        <taxon>Archangiaceae</taxon>
        <taxon>Cystobacter</taxon>
    </lineage>
</organism>
<dbReference type="RefSeq" id="WP_157758986.1">
    <property type="nucleotide sequence ID" value="NZ_CP022098.1"/>
</dbReference>
<keyword evidence="2" id="KW-1133">Transmembrane helix</keyword>
<proteinExistence type="predicted"/>
<dbReference type="EMBL" id="CP022098">
    <property type="protein sequence ID" value="ATB43110.1"/>
    <property type="molecule type" value="Genomic_DNA"/>
</dbReference>
<feature type="compositionally biased region" description="Basic and acidic residues" evidence="1">
    <location>
        <begin position="36"/>
        <end position="56"/>
    </location>
</feature>
<dbReference type="KEGG" id="cfus:CYFUS_008589"/>
<evidence type="ECO:0000313" key="4">
    <source>
        <dbReference type="Proteomes" id="UP000217257"/>
    </source>
</evidence>
<feature type="transmembrane region" description="Helical" evidence="2">
    <location>
        <begin position="6"/>
        <end position="26"/>
    </location>
</feature>
<protein>
    <submittedName>
        <fullName evidence="3">Uncharacterized protein</fullName>
    </submittedName>
</protein>
<evidence type="ECO:0000256" key="1">
    <source>
        <dbReference type="SAM" id="MobiDB-lite"/>
    </source>
</evidence>
<keyword evidence="2" id="KW-0472">Membrane</keyword>
<keyword evidence="2" id="KW-0812">Transmembrane</keyword>
<name>A0A250JHL8_9BACT</name>
<dbReference type="AlphaFoldDB" id="A0A250JHL8"/>
<evidence type="ECO:0000313" key="3">
    <source>
        <dbReference type="EMBL" id="ATB43110.1"/>
    </source>
</evidence>
<evidence type="ECO:0000256" key="2">
    <source>
        <dbReference type="SAM" id="Phobius"/>
    </source>
</evidence>